<dbReference type="EC" id="4.2.1.126" evidence="3"/>
<keyword evidence="3" id="KW-0456">Lyase</keyword>
<dbReference type="Pfam" id="PF13580">
    <property type="entry name" value="SIS_2"/>
    <property type="match status" value="1"/>
</dbReference>
<evidence type="ECO:0000256" key="1">
    <source>
        <dbReference type="ARBA" id="ARBA00023277"/>
    </source>
</evidence>
<evidence type="ECO:0000259" key="2">
    <source>
        <dbReference type="PROSITE" id="PS51464"/>
    </source>
</evidence>
<keyword evidence="4" id="KW-1185">Reference proteome</keyword>
<protein>
    <submittedName>
        <fullName evidence="3">N-acetylmuramic acid 6-phosphate etherase</fullName>
        <ecNumber evidence="3">4.2.1.126</ecNumber>
    </submittedName>
</protein>
<evidence type="ECO:0000313" key="4">
    <source>
        <dbReference type="Proteomes" id="UP001549321"/>
    </source>
</evidence>
<evidence type="ECO:0000313" key="3">
    <source>
        <dbReference type="EMBL" id="MET4633930.1"/>
    </source>
</evidence>
<dbReference type="NCBIfam" id="NF009222">
    <property type="entry name" value="PRK12570.1"/>
    <property type="match status" value="1"/>
</dbReference>
<dbReference type="InterPro" id="IPR046348">
    <property type="entry name" value="SIS_dom_sf"/>
</dbReference>
<feature type="domain" description="SIS" evidence="2">
    <location>
        <begin position="59"/>
        <end position="222"/>
    </location>
</feature>
<dbReference type="EMBL" id="JBEPSM010000001">
    <property type="protein sequence ID" value="MET4633930.1"/>
    <property type="molecule type" value="Genomic_DNA"/>
</dbReference>
<name>A0ABV2QY43_9HYPH</name>
<dbReference type="Gene3D" id="1.10.8.1080">
    <property type="match status" value="1"/>
</dbReference>
<dbReference type="SUPFAM" id="SSF53697">
    <property type="entry name" value="SIS domain"/>
    <property type="match status" value="1"/>
</dbReference>
<dbReference type="PROSITE" id="PS51464">
    <property type="entry name" value="SIS"/>
    <property type="match status" value="1"/>
</dbReference>
<dbReference type="InterPro" id="IPR001347">
    <property type="entry name" value="SIS_dom"/>
</dbReference>
<organism evidence="3 4">
    <name type="scientific">Kaistia defluvii</name>
    <dbReference type="NCBI Taxonomy" id="410841"/>
    <lineage>
        <taxon>Bacteria</taxon>
        <taxon>Pseudomonadati</taxon>
        <taxon>Pseudomonadota</taxon>
        <taxon>Alphaproteobacteria</taxon>
        <taxon>Hyphomicrobiales</taxon>
        <taxon>Kaistiaceae</taxon>
        <taxon>Kaistia</taxon>
    </lineage>
</organism>
<comment type="caution">
    <text evidence="3">The sequence shown here is derived from an EMBL/GenBank/DDBJ whole genome shotgun (WGS) entry which is preliminary data.</text>
</comment>
<dbReference type="PANTHER" id="PTHR10088:SF4">
    <property type="entry name" value="GLUCOKINASE REGULATORY PROTEIN"/>
    <property type="match status" value="1"/>
</dbReference>
<accession>A0ABV2QY43</accession>
<dbReference type="PANTHER" id="PTHR10088">
    <property type="entry name" value="GLUCOKINASE REGULATORY PROTEIN"/>
    <property type="match status" value="1"/>
</dbReference>
<dbReference type="GO" id="GO:0016829">
    <property type="term" value="F:lyase activity"/>
    <property type="evidence" value="ECO:0007669"/>
    <property type="project" value="UniProtKB-KW"/>
</dbReference>
<reference evidence="3 4" key="1">
    <citation type="submission" date="2024-06" db="EMBL/GenBank/DDBJ databases">
        <title>Sorghum-associated microbial communities from plants grown in Nebraska, USA.</title>
        <authorList>
            <person name="Schachtman D."/>
        </authorList>
    </citation>
    <scope>NUCLEOTIDE SEQUENCE [LARGE SCALE GENOMIC DNA]</scope>
    <source>
        <strain evidence="3 4">3207</strain>
    </source>
</reference>
<sequence>MGDAGFMAMPRTEVVEDRFEGIDLWPTADALAALAEGQIRGAMSVRGAIPALAAAAERAAECLAKGGRLVYFGAGSSGLLALVDALEIPQTFSVPQSQILVLMAGGMAMTETLTGGPEDIAELGVADIEAARLGPDDCVVAASASGSTPYTVAGLEAARKTGAATVAIACNASAPLFAHAHIAVFLDSGPEVLAGSTRMAAGTAQKAAFNMLSTMIAIRLGHVVDGQMVNVRADNAKLRGRAARIIARIARVDEKTGIAALDAADGEVKPAILIAAGAADAARAEQLLAAHKGNLRAALAALGTRETA</sequence>
<dbReference type="NCBIfam" id="NF003915">
    <property type="entry name" value="PRK05441.1"/>
    <property type="match status" value="1"/>
</dbReference>
<dbReference type="InterPro" id="IPR040190">
    <property type="entry name" value="MURQ/GCKR"/>
</dbReference>
<proteinExistence type="predicted"/>
<dbReference type="Proteomes" id="UP001549321">
    <property type="component" value="Unassembled WGS sequence"/>
</dbReference>
<dbReference type="Gene3D" id="3.40.50.10490">
    <property type="entry name" value="Glucose-6-phosphate isomerase like protein, domain 1"/>
    <property type="match status" value="1"/>
</dbReference>
<gene>
    <name evidence="3" type="ORF">ABIE08_001843</name>
</gene>
<keyword evidence="1" id="KW-0119">Carbohydrate metabolism</keyword>